<accession>A0A4Y2CKT5</accession>
<dbReference type="OrthoDB" id="6436943at2759"/>
<dbReference type="InterPro" id="IPR052709">
    <property type="entry name" value="Transposase-MT_Hybrid"/>
</dbReference>
<dbReference type="EMBL" id="BGPR01000203">
    <property type="protein sequence ID" value="GBM04536.1"/>
    <property type="molecule type" value="Genomic_DNA"/>
</dbReference>
<dbReference type="PANTHER" id="PTHR46060">
    <property type="entry name" value="MARINER MOS1 TRANSPOSASE-LIKE PROTEIN"/>
    <property type="match status" value="1"/>
</dbReference>
<organism evidence="1 2">
    <name type="scientific">Araneus ventricosus</name>
    <name type="common">Orbweaver spider</name>
    <name type="synonym">Epeira ventricosa</name>
    <dbReference type="NCBI Taxonomy" id="182803"/>
    <lineage>
        <taxon>Eukaryota</taxon>
        <taxon>Metazoa</taxon>
        <taxon>Ecdysozoa</taxon>
        <taxon>Arthropoda</taxon>
        <taxon>Chelicerata</taxon>
        <taxon>Arachnida</taxon>
        <taxon>Araneae</taxon>
        <taxon>Araneomorphae</taxon>
        <taxon>Entelegynae</taxon>
        <taxon>Araneoidea</taxon>
        <taxon>Araneidae</taxon>
        <taxon>Araneus</taxon>
    </lineage>
</organism>
<dbReference type="InterPro" id="IPR001888">
    <property type="entry name" value="Transposase_1"/>
</dbReference>
<dbReference type="AlphaFoldDB" id="A0A4Y2CKT5"/>
<proteinExistence type="predicted"/>
<gene>
    <name evidence="1" type="ORF">AVEN_197933_1</name>
</gene>
<dbReference type="InterPro" id="IPR036397">
    <property type="entry name" value="RNaseH_sf"/>
</dbReference>
<keyword evidence="2" id="KW-1185">Reference proteome</keyword>
<dbReference type="Pfam" id="PF01359">
    <property type="entry name" value="Transposase_1"/>
    <property type="match status" value="1"/>
</dbReference>
<dbReference type="PANTHER" id="PTHR46060:SF1">
    <property type="entry name" value="MARINER MOS1 TRANSPOSASE-LIKE PROTEIN"/>
    <property type="match status" value="1"/>
</dbReference>
<sequence length="188" mass="21353">MNLRHSNPSGVGFVCSHKYVCHHNSFNKVPSSQNKRGISKNSNCPATITIKVKLDTKIIRKRDEYAMVAIGLNWSRDRLRKARQTLSARKLMVTVFWDAQGILLIEFMTRGTTINSELYCRTLKKLKRAIQNKRHGLLSSGVVLLHDNARPHTAVRTGEVCSNSNWMCFNILPTASTWLLPIFICSLQ</sequence>
<dbReference type="GO" id="GO:0003676">
    <property type="term" value="F:nucleic acid binding"/>
    <property type="evidence" value="ECO:0007669"/>
    <property type="project" value="InterPro"/>
</dbReference>
<evidence type="ECO:0000313" key="1">
    <source>
        <dbReference type="EMBL" id="GBM04536.1"/>
    </source>
</evidence>
<protein>
    <recommendedName>
        <fullName evidence="3">Mariner Mos1 transposase</fullName>
    </recommendedName>
</protein>
<reference evidence="1 2" key="1">
    <citation type="journal article" date="2019" name="Sci. Rep.">
        <title>Orb-weaving spider Araneus ventricosus genome elucidates the spidroin gene catalogue.</title>
        <authorList>
            <person name="Kono N."/>
            <person name="Nakamura H."/>
            <person name="Ohtoshi R."/>
            <person name="Moran D.A.P."/>
            <person name="Shinohara A."/>
            <person name="Yoshida Y."/>
            <person name="Fujiwara M."/>
            <person name="Mori M."/>
            <person name="Tomita M."/>
            <person name="Arakawa K."/>
        </authorList>
    </citation>
    <scope>NUCLEOTIDE SEQUENCE [LARGE SCALE GENOMIC DNA]</scope>
</reference>
<evidence type="ECO:0008006" key="3">
    <source>
        <dbReference type="Google" id="ProtNLM"/>
    </source>
</evidence>
<dbReference type="Proteomes" id="UP000499080">
    <property type="component" value="Unassembled WGS sequence"/>
</dbReference>
<evidence type="ECO:0000313" key="2">
    <source>
        <dbReference type="Proteomes" id="UP000499080"/>
    </source>
</evidence>
<dbReference type="Gene3D" id="3.30.420.10">
    <property type="entry name" value="Ribonuclease H-like superfamily/Ribonuclease H"/>
    <property type="match status" value="1"/>
</dbReference>
<name>A0A4Y2CKT5_ARAVE</name>
<comment type="caution">
    <text evidence="1">The sequence shown here is derived from an EMBL/GenBank/DDBJ whole genome shotgun (WGS) entry which is preliminary data.</text>
</comment>